<dbReference type="HOGENOM" id="CLU_1540888_0_0_1"/>
<evidence type="ECO:0000313" key="2">
    <source>
        <dbReference type="EMBL" id="EFQ93093.1"/>
    </source>
</evidence>
<feature type="compositionally biased region" description="Polar residues" evidence="1">
    <location>
        <begin position="24"/>
        <end position="39"/>
    </location>
</feature>
<dbReference type="EMBL" id="GL533994">
    <property type="protein sequence ID" value="EFQ93093.1"/>
    <property type="molecule type" value="Genomic_DNA"/>
</dbReference>
<dbReference type="AlphaFoldDB" id="E3RMD1"/>
<proteinExistence type="predicted"/>
<dbReference type="OrthoDB" id="3799266at2759"/>
<evidence type="ECO:0000313" key="3">
    <source>
        <dbReference type="Proteomes" id="UP000001067"/>
    </source>
</evidence>
<reference evidence="2 3" key="1">
    <citation type="journal article" date="2010" name="Genome Biol.">
        <title>A first genome assembly of the barley fungal pathogen Pyrenophora teres f. teres.</title>
        <authorList>
            <person name="Ellwood S.R."/>
            <person name="Liu Z."/>
            <person name="Syme R.A."/>
            <person name="Lai Z."/>
            <person name="Hane J.K."/>
            <person name="Keiper F."/>
            <person name="Moffat C.S."/>
            <person name="Oliver R.P."/>
            <person name="Friesen T.L."/>
        </authorList>
    </citation>
    <scope>NUCLEOTIDE SEQUENCE [LARGE SCALE GENOMIC DNA]</scope>
    <source>
        <strain evidence="2 3">0-1</strain>
    </source>
</reference>
<dbReference type="Proteomes" id="UP000001067">
    <property type="component" value="Unassembled WGS sequence"/>
</dbReference>
<evidence type="ECO:0000256" key="1">
    <source>
        <dbReference type="SAM" id="MobiDB-lite"/>
    </source>
</evidence>
<keyword evidence="3" id="KW-1185">Reference proteome</keyword>
<feature type="region of interest" description="Disordered" evidence="1">
    <location>
        <begin position="1"/>
        <end position="56"/>
    </location>
</feature>
<name>E3RMD1_PYRTT</name>
<sequence length="174" mass="20939">MVYYPRHGSTYRPPHDDDDDDSRSPTPTKYSSRSGGQDSNRARMRRRSMTPPATTDRDVFDERLDKLFRRAIRAYELVRSYRRDCVGGTRWSRSAVEEVRKFGIHLHDEVNALRHRQREYNECKKWDEIEMEYIRDEVEKVRLYCEDVMTLINDLERIPLRQRMSRNNAGHNQE</sequence>
<dbReference type="KEGG" id="pte:PTT_09603"/>
<protein>
    <submittedName>
        <fullName evidence="2">Uncharacterized protein</fullName>
    </submittedName>
</protein>
<organism evidence="3">
    <name type="scientific">Pyrenophora teres f. teres (strain 0-1)</name>
    <name type="common">Barley net blotch fungus</name>
    <name type="synonym">Drechslera teres f. teres</name>
    <dbReference type="NCBI Taxonomy" id="861557"/>
    <lineage>
        <taxon>Eukaryota</taxon>
        <taxon>Fungi</taxon>
        <taxon>Dikarya</taxon>
        <taxon>Ascomycota</taxon>
        <taxon>Pezizomycotina</taxon>
        <taxon>Dothideomycetes</taxon>
        <taxon>Pleosporomycetidae</taxon>
        <taxon>Pleosporales</taxon>
        <taxon>Pleosporineae</taxon>
        <taxon>Pleosporaceae</taxon>
        <taxon>Pyrenophora</taxon>
    </lineage>
</organism>
<accession>E3RMD1</accession>
<gene>
    <name evidence="2" type="ORF">PTT_09603</name>
</gene>